<evidence type="ECO:0000259" key="5">
    <source>
        <dbReference type="PROSITE" id="PS50097"/>
    </source>
</evidence>
<dbReference type="OrthoDB" id="684045at2759"/>
<dbReference type="EMBL" id="MU005990">
    <property type="protein sequence ID" value="KAF2859659.1"/>
    <property type="molecule type" value="Genomic_DNA"/>
</dbReference>
<dbReference type="PROSITE" id="PS50297">
    <property type="entry name" value="ANK_REP_REGION"/>
    <property type="match status" value="1"/>
</dbReference>
<dbReference type="Gene3D" id="3.30.710.10">
    <property type="entry name" value="Potassium Channel Kv1.1, Chain A"/>
    <property type="match status" value="2"/>
</dbReference>
<keyword evidence="1" id="KW-0677">Repeat</keyword>
<accession>A0A6A7BY72</accession>
<proteinExistence type="predicted"/>
<dbReference type="Pfam" id="PF12796">
    <property type="entry name" value="Ank_2"/>
    <property type="match status" value="1"/>
</dbReference>
<feature type="domain" description="BTB" evidence="5">
    <location>
        <begin position="347"/>
        <end position="405"/>
    </location>
</feature>
<reference evidence="6" key="1">
    <citation type="journal article" date="2020" name="Stud. Mycol.">
        <title>101 Dothideomycetes genomes: a test case for predicting lifestyles and emergence of pathogens.</title>
        <authorList>
            <person name="Haridas S."/>
            <person name="Albert R."/>
            <person name="Binder M."/>
            <person name="Bloem J."/>
            <person name="Labutti K."/>
            <person name="Salamov A."/>
            <person name="Andreopoulos B."/>
            <person name="Baker S."/>
            <person name="Barry K."/>
            <person name="Bills G."/>
            <person name="Bluhm B."/>
            <person name="Cannon C."/>
            <person name="Castanera R."/>
            <person name="Culley D."/>
            <person name="Daum C."/>
            <person name="Ezra D."/>
            <person name="Gonzalez J."/>
            <person name="Henrissat B."/>
            <person name="Kuo A."/>
            <person name="Liang C."/>
            <person name="Lipzen A."/>
            <person name="Lutzoni F."/>
            <person name="Magnuson J."/>
            <person name="Mondo S."/>
            <person name="Nolan M."/>
            <person name="Ohm R."/>
            <person name="Pangilinan J."/>
            <person name="Park H.-J."/>
            <person name="Ramirez L."/>
            <person name="Alfaro M."/>
            <person name="Sun H."/>
            <person name="Tritt A."/>
            <person name="Yoshinaga Y."/>
            <person name="Zwiers L.-H."/>
            <person name="Turgeon B."/>
            <person name="Goodwin S."/>
            <person name="Spatafora J."/>
            <person name="Crous P."/>
            <person name="Grigoriev I."/>
        </authorList>
    </citation>
    <scope>NUCLEOTIDE SEQUENCE</scope>
    <source>
        <strain evidence="6">CBS 480.64</strain>
    </source>
</reference>
<dbReference type="InterPro" id="IPR000210">
    <property type="entry name" value="BTB/POZ_dom"/>
</dbReference>
<dbReference type="CDD" id="cd18186">
    <property type="entry name" value="BTB_POZ_ZBTB_KLHL-like"/>
    <property type="match status" value="1"/>
</dbReference>
<dbReference type="GO" id="GO:0000151">
    <property type="term" value="C:ubiquitin ligase complex"/>
    <property type="evidence" value="ECO:0007669"/>
    <property type="project" value="TreeGrafter"/>
</dbReference>
<keyword evidence="2 3" id="KW-0040">ANK repeat</keyword>
<dbReference type="SUPFAM" id="SSF48403">
    <property type="entry name" value="Ankyrin repeat"/>
    <property type="match status" value="1"/>
</dbReference>
<dbReference type="Gene3D" id="1.25.40.20">
    <property type="entry name" value="Ankyrin repeat-containing domain"/>
    <property type="match status" value="1"/>
</dbReference>
<dbReference type="InterPro" id="IPR044515">
    <property type="entry name" value="ABTB1"/>
</dbReference>
<dbReference type="PANTHER" id="PTHR46231">
    <property type="entry name" value="ANKYRIN REPEAT AND BTB/POZ DOMAIN-CONTAINING PROTEIN 1"/>
    <property type="match status" value="1"/>
</dbReference>
<gene>
    <name evidence="6" type="ORF">K470DRAFT_282545</name>
</gene>
<feature type="domain" description="BTB" evidence="5">
    <location>
        <begin position="152"/>
        <end position="215"/>
    </location>
</feature>
<dbReference type="InterPro" id="IPR036770">
    <property type="entry name" value="Ankyrin_rpt-contain_sf"/>
</dbReference>
<name>A0A6A7BY72_9PEZI</name>
<feature type="repeat" description="ANK" evidence="3">
    <location>
        <begin position="71"/>
        <end position="96"/>
    </location>
</feature>
<sequence length="603" mass="68969">MTAAAVLDKHQLEQALYEERQAVSSGALKEENPLDTSGEFRALCEACRRGDLRSCQEQIDKCANINAKDEYDYTPLILASLCGHYEVVRMLLEQGARCERDTFQGERCLYNALNDRIRDLLLSYDYAKSTDPLQPLAAHITSLLGREQPRTSDIAIVGGETTLQLHKFILSARSPYMRRELSKTPNIKKLRLEASSASIRASMRFLYLSELGAEWENAGSHEIGELSKRLEVPQLEEHSIQTSDRRVGRQRRTAELERARDQLEVWLDEHVIKHKFEVDSNKIDEVRWELGNSAFADVLLRAEDEAWEDKDEANRLATQLAEVDLQDDGKKGKACASMPGQRRSTLYPAHRAMLLRSEVFATMFSSPFREGQENRNLQVIPVDCSPEVLEIVLRFLYTEQATFPLSLALKVLQVADMLFIERLKQRAALLISTLGNGTASVAIKAGDEQEEEDVNIYDIVRVGWDTRVQRLEEFGARYLAYRLERYIEEPEFQELVLESASRITRRQEIDSVELIDDIRYYLSERFRLRMEDSGLNEMLDDEPNPEGKESRPTNEQPQTDFAGGRVRALNDELAGDEFAQNAIDYQILLDRIDRLMEHLGLDG</sequence>
<evidence type="ECO:0000256" key="2">
    <source>
        <dbReference type="ARBA" id="ARBA00023043"/>
    </source>
</evidence>
<evidence type="ECO:0000256" key="3">
    <source>
        <dbReference type="PROSITE-ProRule" id="PRU00023"/>
    </source>
</evidence>
<dbReference type="GO" id="GO:0005737">
    <property type="term" value="C:cytoplasm"/>
    <property type="evidence" value="ECO:0007669"/>
    <property type="project" value="TreeGrafter"/>
</dbReference>
<evidence type="ECO:0000313" key="6">
    <source>
        <dbReference type="EMBL" id="KAF2859659.1"/>
    </source>
</evidence>
<dbReference type="SMART" id="SM00248">
    <property type="entry name" value="ANK"/>
    <property type="match status" value="2"/>
</dbReference>
<evidence type="ECO:0000256" key="1">
    <source>
        <dbReference type="ARBA" id="ARBA00022737"/>
    </source>
</evidence>
<dbReference type="SMART" id="SM00225">
    <property type="entry name" value="BTB"/>
    <property type="match status" value="2"/>
</dbReference>
<dbReference type="Proteomes" id="UP000799421">
    <property type="component" value="Unassembled WGS sequence"/>
</dbReference>
<dbReference type="AlphaFoldDB" id="A0A6A7BY72"/>
<dbReference type="PANTHER" id="PTHR46231:SF1">
    <property type="entry name" value="ANKYRIN REPEAT AND BTB_POZ DOMAIN-CONTAINING PROTEIN 1"/>
    <property type="match status" value="1"/>
</dbReference>
<dbReference type="InterPro" id="IPR002110">
    <property type="entry name" value="Ankyrin_rpt"/>
</dbReference>
<feature type="region of interest" description="Disordered" evidence="4">
    <location>
        <begin position="536"/>
        <end position="561"/>
    </location>
</feature>
<dbReference type="InterPro" id="IPR011333">
    <property type="entry name" value="SKP1/BTB/POZ_sf"/>
</dbReference>
<organism evidence="6 7">
    <name type="scientific">Piedraia hortae CBS 480.64</name>
    <dbReference type="NCBI Taxonomy" id="1314780"/>
    <lineage>
        <taxon>Eukaryota</taxon>
        <taxon>Fungi</taxon>
        <taxon>Dikarya</taxon>
        <taxon>Ascomycota</taxon>
        <taxon>Pezizomycotina</taxon>
        <taxon>Dothideomycetes</taxon>
        <taxon>Dothideomycetidae</taxon>
        <taxon>Capnodiales</taxon>
        <taxon>Piedraiaceae</taxon>
        <taxon>Piedraia</taxon>
    </lineage>
</organism>
<protein>
    <recommendedName>
        <fullName evidence="5">BTB domain-containing protein</fullName>
    </recommendedName>
</protein>
<dbReference type="Pfam" id="PF00651">
    <property type="entry name" value="BTB"/>
    <property type="match status" value="2"/>
</dbReference>
<dbReference type="SUPFAM" id="SSF54695">
    <property type="entry name" value="POZ domain"/>
    <property type="match status" value="2"/>
</dbReference>
<evidence type="ECO:0000256" key="4">
    <source>
        <dbReference type="SAM" id="MobiDB-lite"/>
    </source>
</evidence>
<dbReference type="PROSITE" id="PS50097">
    <property type="entry name" value="BTB"/>
    <property type="match status" value="2"/>
</dbReference>
<dbReference type="FunFam" id="1.25.40.20:FF:000248">
    <property type="entry name" value="Ankyrin repeat and BTB/POZ domain protein"/>
    <property type="match status" value="1"/>
</dbReference>
<evidence type="ECO:0000313" key="7">
    <source>
        <dbReference type="Proteomes" id="UP000799421"/>
    </source>
</evidence>
<keyword evidence="7" id="KW-1185">Reference proteome</keyword>
<dbReference type="PROSITE" id="PS50088">
    <property type="entry name" value="ANK_REPEAT"/>
    <property type="match status" value="1"/>
</dbReference>